<dbReference type="EMBL" id="BMPN01000005">
    <property type="protein sequence ID" value="GGJ66626.1"/>
    <property type="molecule type" value="Genomic_DNA"/>
</dbReference>
<keyword evidence="1" id="KW-0472">Membrane</keyword>
<dbReference type="InterPro" id="IPR052179">
    <property type="entry name" value="DD-CPase-like"/>
</dbReference>
<dbReference type="PANTHER" id="PTHR34385">
    <property type="entry name" value="D-ALANYL-D-ALANINE CARBOXYPEPTIDASE"/>
    <property type="match status" value="1"/>
</dbReference>
<dbReference type="Gene3D" id="3.30.1380.10">
    <property type="match status" value="1"/>
</dbReference>
<name>A0ABQ2DPP9_9BACI</name>
<dbReference type="PANTHER" id="PTHR34385:SF1">
    <property type="entry name" value="PEPTIDOGLYCAN L-ALANYL-D-GLUTAMATE ENDOPEPTIDASE CWLK"/>
    <property type="match status" value="1"/>
</dbReference>
<keyword evidence="1" id="KW-0812">Transmembrane</keyword>
<evidence type="ECO:0000256" key="1">
    <source>
        <dbReference type="SAM" id="Phobius"/>
    </source>
</evidence>
<keyword evidence="4" id="KW-1185">Reference proteome</keyword>
<keyword evidence="1" id="KW-1133">Transmembrane helix</keyword>
<gene>
    <name evidence="3" type="primary">cwlK</name>
    <name evidence="3" type="ORF">GCM10007111_30830</name>
</gene>
<dbReference type="SUPFAM" id="SSF55166">
    <property type="entry name" value="Hedgehog/DD-peptidase"/>
    <property type="match status" value="1"/>
</dbReference>
<evidence type="ECO:0000259" key="2">
    <source>
        <dbReference type="Pfam" id="PF13539"/>
    </source>
</evidence>
<dbReference type="Proteomes" id="UP000634435">
    <property type="component" value="Unassembled WGS sequence"/>
</dbReference>
<dbReference type="InterPro" id="IPR009045">
    <property type="entry name" value="Zn_M74/Hedgehog-like"/>
</dbReference>
<dbReference type="InterPro" id="IPR039561">
    <property type="entry name" value="Peptidase_M15C"/>
</dbReference>
<organism evidence="3 4">
    <name type="scientific">Virgibacillus kapii</name>
    <dbReference type="NCBI Taxonomy" id="1638645"/>
    <lineage>
        <taxon>Bacteria</taxon>
        <taxon>Bacillati</taxon>
        <taxon>Bacillota</taxon>
        <taxon>Bacilli</taxon>
        <taxon>Bacillales</taxon>
        <taxon>Bacillaceae</taxon>
        <taxon>Virgibacillus</taxon>
    </lineage>
</organism>
<feature type="transmembrane region" description="Helical" evidence="1">
    <location>
        <begin position="7"/>
        <end position="25"/>
    </location>
</feature>
<sequence length="186" mass="21575">MRKLQQILLPWLLISVFLIILFQLYQGQNEEYTDQREDVGAATELHPTVEEKKDKLIEQAVTKDIHVVITDDVRSFERQEELYQQGRATDGEIVTYAQGGESYHNYGLAIDYALENKNGELIWDIHYDGNNNNQSDWFEVANIAKNLGFEWGGDWEGFKDYPHLQITFGLSIEQLQRGIRPKPAQE</sequence>
<accession>A0ABQ2DPP9</accession>
<dbReference type="RefSeq" id="WP_188943661.1">
    <property type="nucleotide sequence ID" value="NZ_BMPN01000005.1"/>
</dbReference>
<feature type="domain" description="Peptidase M15C" evidence="2">
    <location>
        <begin position="99"/>
        <end position="166"/>
    </location>
</feature>
<comment type="caution">
    <text evidence="3">The sequence shown here is derived from an EMBL/GenBank/DDBJ whole genome shotgun (WGS) entry which is preliminary data.</text>
</comment>
<dbReference type="CDD" id="cd14845">
    <property type="entry name" value="L-Ala-D-Glu_peptidase_like"/>
    <property type="match status" value="1"/>
</dbReference>
<evidence type="ECO:0000313" key="4">
    <source>
        <dbReference type="Proteomes" id="UP000634435"/>
    </source>
</evidence>
<reference evidence="4" key="1">
    <citation type="journal article" date="2019" name="Int. J. Syst. Evol. Microbiol.">
        <title>The Global Catalogue of Microorganisms (GCM) 10K type strain sequencing project: providing services to taxonomists for standard genome sequencing and annotation.</title>
        <authorList>
            <consortium name="The Broad Institute Genomics Platform"/>
            <consortium name="The Broad Institute Genome Sequencing Center for Infectious Disease"/>
            <person name="Wu L."/>
            <person name="Ma J."/>
        </authorList>
    </citation>
    <scope>NUCLEOTIDE SEQUENCE [LARGE SCALE GENOMIC DNA]</scope>
    <source>
        <strain evidence="4">JCM 30071</strain>
    </source>
</reference>
<proteinExistence type="predicted"/>
<evidence type="ECO:0000313" key="3">
    <source>
        <dbReference type="EMBL" id="GGJ66626.1"/>
    </source>
</evidence>
<protein>
    <submittedName>
        <fullName evidence="3">Peptidoglycan L-alanyl-D-glutamate endopeptidase CwlK</fullName>
    </submittedName>
</protein>
<dbReference type="Pfam" id="PF13539">
    <property type="entry name" value="Peptidase_M15_4"/>
    <property type="match status" value="1"/>
</dbReference>